<keyword evidence="2" id="KW-1185">Reference proteome</keyword>
<proteinExistence type="predicted"/>
<evidence type="ECO:0000313" key="2">
    <source>
        <dbReference type="Proteomes" id="UP000305948"/>
    </source>
</evidence>
<sequence length="288" mass="32725">KLRSMYVCGTKKDQDKYLLIPFDHIPGNALRLESEDGTLQAMLCTAMPEHMRKSLTALIESAIGSNVLHQREQDQDLLFQALHFSWYNRFSTQGNASADHLHPSLSQKAGASRTNHFQFCPRTSADYRNFKDIYLNLTKNLAPDVEIQVQCCDSLPLNSNVPLFPFTGLVFNFNVSTKGHWDRGDLGFCFVMAFGNYEGGHLCLKEQGWVFDLRPGDFIIFDSSGTTHFNLLYRGCCGSIVGHTDKEFLQWMKDFNGWKNNIYLSATRRSANNADEGTEYIPYDNLFG</sequence>
<dbReference type="Gene3D" id="3.60.130.30">
    <property type="match status" value="1"/>
</dbReference>
<evidence type="ECO:0000313" key="1">
    <source>
        <dbReference type="EMBL" id="TFK53473.1"/>
    </source>
</evidence>
<protein>
    <submittedName>
        <fullName evidence="1">Uncharacterized protein</fullName>
    </submittedName>
</protein>
<name>A0A5C3N819_9AGAM</name>
<dbReference type="STRING" id="5364.A0A5C3N819"/>
<feature type="non-terminal residue" evidence="1">
    <location>
        <position position="1"/>
    </location>
</feature>
<organism evidence="1 2">
    <name type="scientific">Heliocybe sulcata</name>
    <dbReference type="NCBI Taxonomy" id="5364"/>
    <lineage>
        <taxon>Eukaryota</taxon>
        <taxon>Fungi</taxon>
        <taxon>Dikarya</taxon>
        <taxon>Basidiomycota</taxon>
        <taxon>Agaricomycotina</taxon>
        <taxon>Agaricomycetes</taxon>
        <taxon>Gloeophyllales</taxon>
        <taxon>Gloeophyllaceae</taxon>
        <taxon>Heliocybe</taxon>
    </lineage>
</organism>
<dbReference type="AlphaFoldDB" id="A0A5C3N819"/>
<accession>A0A5C3N819</accession>
<dbReference type="Proteomes" id="UP000305948">
    <property type="component" value="Unassembled WGS sequence"/>
</dbReference>
<reference evidence="1 2" key="1">
    <citation type="journal article" date="2019" name="Nat. Ecol. Evol.">
        <title>Megaphylogeny resolves global patterns of mushroom evolution.</title>
        <authorList>
            <person name="Varga T."/>
            <person name="Krizsan K."/>
            <person name="Foldi C."/>
            <person name="Dima B."/>
            <person name="Sanchez-Garcia M."/>
            <person name="Sanchez-Ramirez S."/>
            <person name="Szollosi G.J."/>
            <person name="Szarkandi J.G."/>
            <person name="Papp V."/>
            <person name="Albert L."/>
            <person name="Andreopoulos W."/>
            <person name="Angelini C."/>
            <person name="Antonin V."/>
            <person name="Barry K.W."/>
            <person name="Bougher N.L."/>
            <person name="Buchanan P."/>
            <person name="Buyck B."/>
            <person name="Bense V."/>
            <person name="Catcheside P."/>
            <person name="Chovatia M."/>
            <person name="Cooper J."/>
            <person name="Damon W."/>
            <person name="Desjardin D."/>
            <person name="Finy P."/>
            <person name="Geml J."/>
            <person name="Haridas S."/>
            <person name="Hughes K."/>
            <person name="Justo A."/>
            <person name="Karasinski D."/>
            <person name="Kautmanova I."/>
            <person name="Kiss B."/>
            <person name="Kocsube S."/>
            <person name="Kotiranta H."/>
            <person name="LaButti K.M."/>
            <person name="Lechner B.E."/>
            <person name="Liimatainen K."/>
            <person name="Lipzen A."/>
            <person name="Lukacs Z."/>
            <person name="Mihaltcheva S."/>
            <person name="Morgado L.N."/>
            <person name="Niskanen T."/>
            <person name="Noordeloos M.E."/>
            <person name="Ohm R.A."/>
            <person name="Ortiz-Santana B."/>
            <person name="Ovrebo C."/>
            <person name="Racz N."/>
            <person name="Riley R."/>
            <person name="Savchenko A."/>
            <person name="Shiryaev A."/>
            <person name="Soop K."/>
            <person name="Spirin V."/>
            <person name="Szebenyi C."/>
            <person name="Tomsovsky M."/>
            <person name="Tulloss R.E."/>
            <person name="Uehling J."/>
            <person name="Grigoriev I.V."/>
            <person name="Vagvolgyi C."/>
            <person name="Papp T."/>
            <person name="Martin F.M."/>
            <person name="Miettinen O."/>
            <person name="Hibbett D.S."/>
            <person name="Nagy L.G."/>
        </authorList>
    </citation>
    <scope>NUCLEOTIDE SEQUENCE [LARGE SCALE GENOMIC DNA]</scope>
    <source>
        <strain evidence="1 2">OMC1185</strain>
    </source>
</reference>
<gene>
    <name evidence="1" type="ORF">OE88DRAFT_1626201</name>
</gene>
<dbReference type="EMBL" id="ML213507">
    <property type="protein sequence ID" value="TFK53473.1"/>
    <property type="molecule type" value="Genomic_DNA"/>
</dbReference>
<dbReference type="OrthoDB" id="2690740at2759"/>